<evidence type="ECO:0008006" key="3">
    <source>
        <dbReference type="Google" id="ProtNLM"/>
    </source>
</evidence>
<dbReference type="InterPro" id="IPR046279">
    <property type="entry name" value="DUF6312"/>
</dbReference>
<keyword evidence="2" id="KW-1185">Reference proteome</keyword>
<evidence type="ECO:0000313" key="2">
    <source>
        <dbReference type="Proteomes" id="UP001595420"/>
    </source>
</evidence>
<organism evidence="1 2">
    <name type="scientific">Falsiroseomonas tokyonensis</name>
    <dbReference type="NCBI Taxonomy" id="430521"/>
    <lineage>
        <taxon>Bacteria</taxon>
        <taxon>Pseudomonadati</taxon>
        <taxon>Pseudomonadota</taxon>
        <taxon>Alphaproteobacteria</taxon>
        <taxon>Acetobacterales</taxon>
        <taxon>Roseomonadaceae</taxon>
        <taxon>Falsiroseomonas</taxon>
    </lineage>
</organism>
<gene>
    <name evidence="1" type="ORF">ACFOD3_02555</name>
</gene>
<evidence type="ECO:0000313" key="1">
    <source>
        <dbReference type="EMBL" id="MFC2998754.1"/>
    </source>
</evidence>
<accession>A0ABV7BRE6</accession>
<comment type="caution">
    <text evidence="1">The sequence shown here is derived from an EMBL/GenBank/DDBJ whole genome shotgun (WGS) entry which is preliminary data.</text>
</comment>
<proteinExistence type="predicted"/>
<sequence>MDDILDDGVRIHVVRPHSGVVRSGELDDSGPRRRKQAKMLKPLERGMRKLVRRQLGVAQIYLARHERSNRRKRDGWLKDLPRNVFRAVRDSD</sequence>
<protein>
    <recommendedName>
        <fullName evidence="3">Transposase</fullName>
    </recommendedName>
</protein>
<reference evidence="2" key="1">
    <citation type="journal article" date="2019" name="Int. J. Syst. Evol. Microbiol.">
        <title>The Global Catalogue of Microorganisms (GCM) 10K type strain sequencing project: providing services to taxonomists for standard genome sequencing and annotation.</title>
        <authorList>
            <consortium name="The Broad Institute Genomics Platform"/>
            <consortium name="The Broad Institute Genome Sequencing Center for Infectious Disease"/>
            <person name="Wu L."/>
            <person name="Ma J."/>
        </authorList>
    </citation>
    <scope>NUCLEOTIDE SEQUENCE [LARGE SCALE GENOMIC DNA]</scope>
    <source>
        <strain evidence="2">CGMCC 1.16855</strain>
    </source>
</reference>
<dbReference type="Pfam" id="PF19831">
    <property type="entry name" value="DUF6312"/>
    <property type="match status" value="1"/>
</dbReference>
<dbReference type="Proteomes" id="UP001595420">
    <property type="component" value="Unassembled WGS sequence"/>
</dbReference>
<name>A0ABV7BRE6_9PROT</name>
<dbReference type="EMBL" id="JBHRSB010000001">
    <property type="protein sequence ID" value="MFC2998754.1"/>
    <property type="molecule type" value="Genomic_DNA"/>
</dbReference>